<evidence type="ECO:0000256" key="2">
    <source>
        <dbReference type="ARBA" id="ARBA00009033"/>
    </source>
</evidence>
<dbReference type="InterPro" id="IPR011642">
    <property type="entry name" value="Gate_dom"/>
</dbReference>
<evidence type="ECO:0000256" key="5">
    <source>
        <dbReference type="ARBA" id="ARBA00022989"/>
    </source>
</evidence>
<feature type="transmembrane region" description="Helical" evidence="8">
    <location>
        <begin position="385"/>
        <end position="407"/>
    </location>
</feature>
<dbReference type="Proteomes" id="UP000515146">
    <property type="component" value="Unplaced"/>
</dbReference>
<keyword evidence="4 8" id="KW-0812">Transmembrane</keyword>
<dbReference type="InterPro" id="IPR011657">
    <property type="entry name" value="CNT_C_dom"/>
</dbReference>
<dbReference type="KEGG" id="dpte:113790117"/>
<keyword evidence="6 8" id="KW-0472">Membrane</keyword>
<evidence type="ECO:0000259" key="11">
    <source>
        <dbReference type="Pfam" id="PF07670"/>
    </source>
</evidence>
<proteinExistence type="inferred from homology"/>
<dbReference type="Pfam" id="PF01773">
    <property type="entry name" value="Nucleos_tra2_N"/>
    <property type="match status" value="1"/>
</dbReference>
<evidence type="ECO:0000313" key="13">
    <source>
        <dbReference type="RefSeq" id="XP_027195539.1"/>
    </source>
</evidence>
<dbReference type="Pfam" id="PF07670">
    <property type="entry name" value="Gate"/>
    <property type="match status" value="1"/>
</dbReference>
<evidence type="ECO:0000256" key="4">
    <source>
        <dbReference type="ARBA" id="ARBA00022692"/>
    </source>
</evidence>
<keyword evidence="3" id="KW-1003">Cell membrane</keyword>
<feature type="domain" description="Concentrative nucleoside transporter C-terminal" evidence="10">
    <location>
        <begin position="413"/>
        <end position="620"/>
    </location>
</feature>
<comment type="subcellular location">
    <subcellularLocation>
        <location evidence="1">Cell membrane</location>
        <topology evidence="1">Multi-pass membrane protein</topology>
    </subcellularLocation>
</comment>
<dbReference type="RefSeq" id="XP_027195539.1">
    <property type="nucleotide sequence ID" value="XM_027339738.1"/>
</dbReference>
<dbReference type="InParanoid" id="A0A6P6XUF6"/>
<feature type="transmembrane region" description="Helical" evidence="8">
    <location>
        <begin position="162"/>
        <end position="181"/>
    </location>
</feature>
<evidence type="ECO:0000313" key="12">
    <source>
        <dbReference type="Proteomes" id="UP000515146"/>
    </source>
</evidence>
<dbReference type="InterPro" id="IPR002668">
    <property type="entry name" value="CNT_N_dom"/>
</dbReference>
<dbReference type="PANTHER" id="PTHR10590">
    <property type="entry name" value="SODIUM/NUCLEOSIDE COTRANSPORTER"/>
    <property type="match status" value="1"/>
</dbReference>
<comment type="similarity">
    <text evidence="2">Belongs to the concentrative nucleoside transporter (CNT) (TC 2.A.41) family.</text>
</comment>
<feature type="region of interest" description="Disordered" evidence="7">
    <location>
        <begin position="1"/>
        <end position="20"/>
    </location>
</feature>
<gene>
    <name evidence="13" type="primary">LOC113790117</name>
</gene>
<dbReference type="GO" id="GO:0005415">
    <property type="term" value="F:nucleoside:sodium symporter activity"/>
    <property type="evidence" value="ECO:0007669"/>
    <property type="project" value="TreeGrafter"/>
</dbReference>
<feature type="transmembrane region" description="Helical" evidence="8">
    <location>
        <begin position="464"/>
        <end position="491"/>
    </location>
</feature>
<evidence type="ECO:0000259" key="9">
    <source>
        <dbReference type="Pfam" id="PF01773"/>
    </source>
</evidence>
<keyword evidence="12" id="KW-1185">Reference proteome</keyword>
<feature type="transmembrane region" description="Helical" evidence="8">
    <location>
        <begin position="308"/>
        <end position="331"/>
    </location>
</feature>
<evidence type="ECO:0000256" key="3">
    <source>
        <dbReference type="ARBA" id="ARBA00022475"/>
    </source>
</evidence>
<evidence type="ECO:0000256" key="1">
    <source>
        <dbReference type="ARBA" id="ARBA00004651"/>
    </source>
</evidence>
<dbReference type="GO" id="GO:0005886">
    <property type="term" value="C:plasma membrane"/>
    <property type="evidence" value="ECO:0007669"/>
    <property type="project" value="UniProtKB-SubCell"/>
</dbReference>
<evidence type="ECO:0000256" key="8">
    <source>
        <dbReference type="SAM" id="Phobius"/>
    </source>
</evidence>
<feature type="domain" description="Concentrative nucleoside transporter N-terminal" evidence="9">
    <location>
        <begin position="191"/>
        <end position="264"/>
    </location>
</feature>
<dbReference type="OrthoDB" id="6512830at2759"/>
<dbReference type="OMA" id="IVWHTVI"/>
<organism evidence="12 13">
    <name type="scientific">Dermatophagoides pteronyssinus</name>
    <name type="common">European house dust mite</name>
    <dbReference type="NCBI Taxonomy" id="6956"/>
    <lineage>
        <taxon>Eukaryota</taxon>
        <taxon>Metazoa</taxon>
        <taxon>Ecdysozoa</taxon>
        <taxon>Arthropoda</taxon>
        <taxon>Chelicerata</taxon>
        <taxon>Arachnida</taxon>
        <taxon>Acari</taxon>
        <taxon>Acariformes</taxon>
        <taxon>Sarcoptiformes</taxon>
        <taxon>Astigmata</taxon>
        <taxon>Psoroptidia</taxon>
        <taxon>Analgoidea</taxon>
        <taxon>Pyroglyphidae</taxon>
        <taxon>Dermatophagoidinae</taxon>
        <taxon>Dermatophagoides</taxon>
    </lineage>
</organism>
<feature type="domain" description="Nucleoside transporter/FeoB GTPase Gate" evidence="11">
    <location>
        <begin position="314"/>
        <end position="408"/>
    </location>
</feature>
<dbReference type="AlphaFoldDB" id="A0A6P6XUF6"/>
<evidence type="ECO:0000259" key="10">
    <source>
        <dbReference type="Pfam" id="PF07662"/>
    </source>
</evidence>
<feature type="transmembrane region" description="Helical" evidence="8">
    <location>
        <begin position="600"/>
        <end position="622"/>
    </location>
</feature>
<accession>A0A6P6XUF6</accession>
<dbReference type="InterPro" id="IPR008276">
    <property type="entry name" value="C_nuclsd_transpt"/>
</dbReference>
<name>A0A6P6XUF6_DERPT</name>
<feature type="transmembrane region" description="Helical" evidence="8">
    <location>
        <begin position="187"/>
        <end position="203"/>
    </location>
</feature>
<dbReference type="Pfam" id="PF07662">
    <property type="entry name" value="Nucleos_tra2_C"/>
    <property type="match status" value="1"/>
</dbReference>
<feature type="transmembrane region" description="Helical" evidence="8">
    <location>
        <begin position="114"/>
        <end position="141"/>
    </location>
</feature>
<sequence length="623" mass="69252">MEKSSESSTSSTSDPLSSTTTTANLVIPIDTQQQQQHYNHNHDQIKEEKLKKRPPLYEREISELSLQFRQFLFDNYFFRNLFYAIIFVLYNLYLGYAIHKSWFKTESYCDGVKLLTIITTIVYLKLFTKLFIQPYLWPIIYKLFNRLNEKFISDSFRQTIRYLCWLSTLSTIAIIIGYRCYKQPERIYSVAGYFGFILIGFIGSKHRKHINWNQILWGFTVQILFGIFVLQTRIGRLLFQCIGDKINTFLSYTKSGTEMVFGYLVNGQLQGTMAGNYTLIIGGGGGGQEMNDLQVRLPSLPLMIQSSIFALSGMPVIIFFSFFVSILYYYGIMQIIVNKFGKILQITIGTTACESISASGNIFLGMCESPLLIKPFLPSMTKSELHAVMSGGFATIAGSVMAAYISFGISATHLLSASVMAAPAALALSKLFYPETEQSKTTVNDIHLEKGPERSAIEAGSNGAISAVSLVASILANLIAFVSFLTFLDAVIEYFGKMIDIELSFKMILSKLFIPIAMMLGVEWSDAESIAGLIGMKMFINEFVAYQQLSEYIAIGSITNRSQTIATFALCGFANLSSIGIQVGSLSTLAPSRSSDLAELAFRAMLTGSIACFTTACVAGMLI</sequence>
<evidence type="ECO:0000256" key="7">
    <source>
        <dbReference type="SAM" id="MobiDB-lite"/>
    </source>
</evidence>
<dbReference type="PANTHER" id="PTHR10590:SF4">
    <property type="entry name" value="SOLUTE CARRIER FAMILY 28 MEMBER 3"/>
    <property type="match status" value="1"/>
</dbReference>
<feature type="transmembrane region" description="Helical" evidence="8">
    <location>
        <begin position="215"/>
        <end position="234"/>
    </location>
</feature>
<feature type="transmembrane region" description="Helical" evidence="8">
    <location>
        <begin position="76"/>
        <end position="94"/>
    </location>
</feature>
<keyword evidence="5 8" id="KW-1133">Transmembrane helix</keyword>
<protein>
    <submittedName>
        <fullName evidence="13">Sodium/nucleoside cotransporter 2-like</fullName>
    </submittedName>
</protein>
<reference evidence="13" key="1">
    <citation type="submission" date="2025-08" db="UniProtKB">
        <authorList>
            <consortium name="RefSeq"/>
        </authorList>
    </citation>
    <scope>IDENTIFICATION</scope>
    <source>
        <strain evidence="13">Airmid</strain>
    </source>
</reference>
<feature type="transmembrane region" description="Helical" evidence="8">
    <location>
        <begin position="343"/>
        <end position="365"/>
    </location>
</feature>
<feature type="transmembrane region" description="Helical" evidence="8">
    <location>
        <begin position="414"/>
        <end position="433"/>
    </location>
</feature>
<evidence type="ECO:0000256" key="6">
    <source>
        <dbReference type="ARBA" id="ARBA00023136"/>
    </source>
</evidence>